<dbReference type="Pfam" id="PF05251">
    <property type="entry name" value="Ost5"/>
    <property type="match status" value="1"/>
</dbReference>
<dbReference type="AlphaFoldDB" id="A0A8K0NQB5"/>
<dbReference type="GO" id="GO:0006487">
    <property type="term" value="P:protein N-linked glycosylation"/>
    <property type="evidence" value="ECO:0007669"/>
    <property type="project" value="UniProtKB-UniRule"/>
</dbReference>
<keyword evidence="4 6" id="KW-1133">Transmembrane helix</keyword>
<comment type="subunit">
    <text evidence="6">Component of the oligosaccharyltransferase (OST) complex.</text>
</comment>
<evidence type="ECO:0000256" key="1">
    <source>
        <dbReference type="ARBA" id="ARBA00004141"/>
    </source>
</evidence>
<name>A0A8K0NQB5_9TREE</name>
<evidence type="ECO:0000256" key="2">
    <source>
        <dbReference type="ARBA" id="ARBA00009825"/>
    </source>
</evidence>
<comment type="similarity">
    <text evidence="2 6">Belongs to the OST5 family.</text>
</comment>
<feature type="transmembrane region" description="Helical" evidence="6">
    <location>
        <begin position="58"/>
        <end position="82"/>
    </location>
</feature>
<evidence type="ECO:0000256" key="4">
    <source>
        <dbReference type="ARBA" id="ARBA00022989"/>
    </source>
</evidence>
<comment type="caution">
    <text evidence="8">The sequence shown here is derived from an EMBL/GenBank/DDBJ whole genome shotgun (WGS) entry which is preliminary data.</text>
</comment>
<gene>
    <name evidence="8" type="ORF">FFLO_03346</name>
</gene>
<keyword evidence="5 6" id="KW-0472">Membrane</keyword>
<evidence type="ECO:0000256" key="7">
    <source>
        <dbReference type="SAM" id="MobiDB-lite"/>
    </source>
</evidence>
<evidence type="ECO:0000256" key="3">
    <source>
        <dbReference type="ARBA" id="ARBA00022692"/>
    </source>
</evidence>
<comment type="subcellular location">
    <subcellularLocation>
        <location evidence="1 6">Membrane</location>
        <topology evidence="1 6">Multi-pass membrane protein</topology>
    </subcellularLocation>
</comment>
<dbReference type="GO" id="GO:0008250">
    <property type="term" value="C:oligosaccharyltransferase complex"/>
    <property type="evidence" value="ECO:0007669"/>
    <property type="project" value="UniProtKB-UniRule"/>
</dbReference>
<proteinExistence type="inferred from homology"/>
<feature type="compositionally biased region" description="Low complexity" evidence="7">
    <location>
        <begin position="10"/>
        <end position="20"/>
    </location>
</feature>
<evidence type="ECO:0000313" key="8">
    <source>
        <dbReference type="EMBL" id="KAG7544233.1"/>
    </source>
</evidence>
<protein>
    <recommendedName>
        <fullName evidence="6">Dolichyl-diphosphooligosaccharide-protein glycosyltransferase subunit OST5</fullName>
    </recommendedName>
</protein>
<reference evidence="8" key="1">
    <citation type="submission" date="2020-04" db="EMBL/GenBank/DDBJ databases">
        <title>Analysis of mating type loci in Filobasidium floriforme.</title>
        <authorList>
            <person name="Nowrousian M."/>
        </authorList>
    </citation>
    <scope>NUCLEOTIDE SEQUENCE</scope>
    <source>
        <strain evidence="8">CBS 6242</strain>
    </source>
</reference>
<comment type="function">
    <text evidence="6">Subunit of the oligosaccharyl transferase (OST) complex that catalyzes the initial transfer of a defined glycan (Glc(3)Man(9)GlcNAc(2) in eukaryotes) from the lipid carrier dolichol-pyrophosphate to an asparagine residue within an Asn-X-Ser/Thr consensus motif in nascent polypeptide chains, the first step in protein N-glycosylation. N-glycosylation occurs cotranslationally and the complex associates with the Sec61 complex at the channel-forming translocon complex that mediates protein translocation across the endoplasmic reticulum (ER). All subunits are required for a maximal enzyme activity.</text>
</comment>
<evidence type="ECO:0000313" key="9">
    <source>
        <dbReference type="Proteomes" id="UP000812966"/>
    </source>
</evidence>
<evidence type="ECO:0000256" key="6">
    <source>
        <dbReference type="RuleBase" id="RU367008"/>
    </source>
</evidence>
<dbReference type="OrthoDB" id="2503643at2759"/>
<sequence length="83" mass="8644">MSSYTQAQELFLSSSPTTSPLPVSALPTIAFLTLAASFVLTFWFTTLPPKARSIPLEIFSALGASSLAGIGAVALFCTVGVYV</sequence>
<organism evidence="8 9">
    <name type="scientific">Filobasidium floriforme</name>
    <dbReference type="NCBI Taxonomy" id="5210"/>
    <lineage>
        <taxon>Eukaryota</taxon>
        <taxon>Fungi</taxon>
        <taxon>Dikarya</taxon>
        <taxon>Basidiomycota</taxon>
        <taxon>Agaricomycotina</taxon>
        <taxon>Tremellomycetes</taxon>
        <taxon>Filobasidiales</taxon>
        <taxon>Filobasidiaceae</taxon>
        <taxon>Filobasidium</taxon>
    </lineage>
</organism>
<keyword evidence="9" id="KW-1185">Reference proteome</keyword>
<keyword evidence="3 6" id="KW-0812">Transmembrane</keyword>
<evidence type="ECO:0000256" key="5">
    <source>
        <dbReference type="ARBA" id="ARBA00023136"/>
    </source>
</evidence>
<dbReference type="Proteomes" id="UP000812966">
    <property type="component" value="Unassembled WGS sequence"/>
</dbReference>
<dbReference type="InterPro" id="IPR007915">
    <property type="entry name" value="TMEM258/Ost5"/>
</dbReference>
<feature type="transmembrane region" description="Helical" evidence="6">
    <location>
        <begin position="25"/>
        <end position="46"/>
    </location>
</feature>
<feature type="region of interest" description="Disordered" evidence="7">
    <location>
        <begin position="1"/>
        <end position="20"/>
    </location>
</feature>
<dbReference type="EMBL" id="JABELV010000061">
    <property type="protein sequence ID" value="KAG7544233.1"/>
    <property type="molecule type" value="Genomic_DNA"/>
</dbReference>
<accession>A0A8K0NQB5</accession>